<evidence type="ECO:0000259" key="1">
    <source>
        <dbReference type="Pfam" id="PF13472"/>
    </source>
</evidence>
<sequence>MPVREMGESIVFIGDSITEDGRFQDENMLGEGYVRIIHDYLQAKYPDNTLKIINKGISGNRITDLQERWQADILEQQVEVVSISIGVNDVWRQLDRPEMEQIDPGKFEEIYHALLTSLQDRPNTKVILMEPTIIGEDADTKGNRLLQDYVAIVKKMSLAYETALVPLHHIFTSHLQRYPNQRLTTDGVHMNDSGRQLMAAAWLEALKV</sequence>
<proteinExistence type="predicted"/>
<dbReference type="CDD" id="cd01834">
    <property type="entry name" value="SGNH_hydrolase_like_2"/>
    <property type="match status" value="1"/>
</dbReference>
<reference evidence="2 3" key="1">
    <citation type="submission" date="2023-10" db="EMBL/GenBank/DDBJ databases">
        <title>Virgibacillus halophilus 5B73C genome.</title>
        <authorList>
            <person name="Miliotis G."/>
            <person name="Sengupta P."/>
            <person name="Hameed A."/>
            <person name="Chuvochina M."/>
            <person name="Mcdonagh F."/>
            <person name="Simpson A.C."/>
            <person name="Singh N.K."/>
            <person name="Rekha P.D."/>
            <person name="Raman K."/>
            <person name="Hugenholtz P."/>
            <person name="Venkateswaran K."/>
        </authorList>
    </citation>
    <scope>NUCLEOTIDE SEQUENCE [LARGE SCALE GENOMIC DNA]</scope>
    <source>
        <strain evidence="2 3">5B73C</strain>
    </source>
</reference>
<dbReference type="Gene3D" id="3.40.50.1110">
    <property type="entry name" value="SGNH hydrolase"/>
    <property type="match status" value="1"/>
</dbReference>
<gene>
    <name evidence="2" type="ORF">RWE15_05465</name>
</gene>
<keyword evidence="2" id="KW-0378">Hydrolase</keyword>
<dbReference type="Pfam" id="PF13472">
    <property type="entry name" value="Lipase_GDSL_2"/>
    <property type="match status" value="1"/>
</dbReference>
<feature type="domain" description="SGNH hydrolase-type esterase" evidence="1">
    <location>
        <begin position="12"/>
        <end position="196"/>
    </location>
</feature>
<protein>
    <submittedName>
        <fullName evidence="2">SGNH/GDSL hydrolase family protein</fullName>
        <ecNumber evidence="2">3.1.-.-</ecNumber>
    </submittedName>
</protein>
<evidence type="ECO:0000313" key="2">
    <source>
        <dbReference type="EMBL" id="MDY0394022.1"/>
    </source>
</evidence>
<comment type="caution">
    <text evidence="2">The sequence shown here is derived from an EMBL/GenBank/DDBJ whole genome shotgun (WGS) entry which is preliminary data.</text>
</comment>
<dbReference type="PANTHER" id="PTHR30383">
    <property type="entry name" value="THIOESTERASE 1/PROTEASE 1/LYSOPHOSPHOLIPASE L1"/>
    <property type="match status" value="1"/>
</dbReference>
<evidence type="ECO:0000313" key="3">
    <source>
        <dbReference type="Proteomes" id="UP001281447"/>
    </source>
</evidence>
<dbReference type="EMBL" id="JAWDIP010000003">
    <property type="protein sequence ID" value="MDY0394022.1"/>
    <property type="molecule type" value="Genomic_DNA"/>
</dbReference>
<dbReference type="RefSeq" id="WP_390355397.1">
    <property type="nucleotide sequence ID" value="NZ_JBHUIZ010000006.1"/>
</dbReference>
<name>A0ABU5C3X2_9BACI</name>
<keyword evidence="3" id="KW-1185">Reference proteome</keyword>
<dbReference type="EC" id="3.1.-.-" evidence="2"/>
<dbReference type="InterPro" id="IPR036514">
    <property type="entry name" value="SGNH_hydro_sf"/>
</dbReference>
<dbReference type="SUPFAM" id="SSF52266">
    <property type="entry name" value="SGNH hydrolase"/>
    <property type="match status" value="1"/>
</dbReference>
<dbReference type="InterPro" id="IPR051532">
    <property type="entry name" value="Ester_Hydrolysis_Enzymes"/>
</dbReference>
<organism evidence="2 3">
    <name type="scientific">Tigheibacillus halophilus</name>
    <dbReference type="NCBI Taxonomy" id="361280"/>
    <lineage>
        <taxon>Bacteria</taxon>
        <taxon>Bacillati</taxon>
        <taxon>Bacillota</taxon>
        <taxon>Bacilli</taxon>
        <taxon>Bacillales</taxon>
        <taxon>Bacillaceae</taxon>
        <taxon>Tigheibacillus</taxon>
    </lineage>
</organism>
<dbReference type="PANTHER" id="PTHR30383:SF5">
    <property type="entry name" value="SGNH HYDROLASE-TYPE ESTERASE DOMAIN-CONTAINING PROTEIN"/>
    <property type="match status" value="1"/>
</dbReference>
<dbReference type="GO" id="GO:0016787">
    <property type="term" value="F:hydrolase activity"/>
    <property type="evidence" value="ECO:0007669"/>
    <property type="project" value="UniProtKB-KW"/>
</dbReference>
<dbReference type="Proteomes" id="UP001281447">
    <property type="component" value="Unassembled WGS sequence"/>
</dbReference>
<dbReference type="InterPro" id="IPR013830">
    <property type="entry name" value="SGNH_hydro"/>
</dbReference>
<accession>A0ABU5C3X2</accession>